<feature type="transmembrane region" description="Helical" evidence="6">
    <location>
        <begin position="219"/>
        <end position="239"/>
    </location>
</feature>
<feature type="domain" description="EamA" evidence="7">
    <location>
        <begin position="157"/>
        <end position="293"/>
    </location>
</feature>
<feature type="transmembrane region" description="Helical" evidence="6">
    <location>
        <begin position="190"/>
        <end position="207"/>
    </location>
</feature>
<proteinExistence type="inferred from homology"/>
<feature type="transmembrane region" description="Helical" evidence="6">
    <location>
        <begin position="251"/>
        <end position="271"/>
    </location>
</feature>
<comment type="similarity">
    <text evidence="2">Belongs to the EamA transporter family.</text>
</comment>
<keyword evidence="3 6" id="KW-0812">Transmembrane</keyword>
<name>A0A9X1W0Y8_9GAMM</name>
<gene>
    <name evidence="8" type="ORF">MST27_06580</name>
</gene>
<comment type="caution">
    <text evidence="8">The sequence shown here is derived from an EMBL/GenBank/DDBJ whole genome shotgun (WGS) entry which is preliminary data.</text>
</comment>
<evidence type="ECO:0000256" key="4">
    <source>
        <dbReference type="ARBA" id="ARBA00022989"/>
    </source>
</evidence>
<evidence type="ECO:0000259" key="7">
    <source>
        <dbReference type="Pfam" id="PF00892"/>
    </source>
</evidence>
<dbReference type="EMBL" id="JALGRD010000003">
    <property type="protein sequence ID" value="MCJ0973031.1"/>
    <property type="molecule type" value="Genomic_DNA"/>
</dbReference>
<evidence type="ECO:0000256" key="2">
    <source>
        <dbReference type="ARBA" id="ARBA00007362"/>
    </source>
</evidence>
<reference evidence="8" key="1">
    <citation type="submission" date="2022-03" db="EMBL/GenBank/DDBJ databases">
        <title>Pseudomonas marianensis sp. nov., a marine bacterium isolated from deep-sea sediments of the Mariana Trench.</title>
        <authorList>
            <person name="Wei Y."/>
        </authorList>
    </citation>
    <scope>NUCLEOTIDE SEQUENCE</scope>
    <source>
        <strain evidence="8">PS1</strain>
    </source>
</reference>
<feature type="transmembrane region" description="Helical" evidence="6">
    <location>
        <begin position="156"/>
        <end position="178"/>
    </location>
</feature>
<keyword evidence="4 6" id="KW-1133">Transmembrane helix</keyword>
<dbReference type="RefSeq" id="WP_243605207.1">
    <property type="nucleotide sequence ID" value="NZ_JALGRD010000003.1"/>
</dbReference>
<comment type="subcellular location">
    <subcellularLocation>
        <location evidence="1">Membrane</location>
        <topology evidence="1">Multi-pass membrane protein</topology>
    </subcellularLocation>
</comment>
<dbReference type="InterPro" id="IPR000620">
    <property type="entry name" value="EamA_dom"/>
</dbReference>
<evidence type="ECO:0000256" key="5">
    <source>
        <dbReference type="ARBA" id="ARBA00023136"/>
    </source>
</evidence>
<dbReference type="InterPro" id="IPR037185">
    <property type="entry name" value="EmrE-like"/>
</dbReference>
<feature type="transmembrane region" description="Helical" evidence="6">
    <location>
        <begin position="70"/>
        <end position="89"/>
    </location>
</feature>
<accession>A0A9X1W0Y8</accession>
<keyword evidence="9" id="KW-1185">Reference proteome</keyword>
<protein>
    <submittedName>
        <fullName evidence="8">DMT family transporter</fullName>
    </submittedName>
</protein>
<keyword evidence="5 6" id="KW-0472">Membrane</keyword>
<evidence type="ECO:0000256" key="1">
    <source>
        <dbReference type="ARBA" id="ARBA00004141"/>
    </source>
</evidence>
<evidence type="ECO:0000256" key="6">
    <source>
        <dbReference type="SAM" id="Phobius"/>
    </source>
</evidence>
<dbReference type="Pfam" id="PF00892">
    <property type="entry name" value="EamA"/>
    <property type="match status" value="2"/>
</dbReference>
<feature type="transmembrane region" description="Helical" evidence="6">
    <location>
        <begin position="95"/>
        <end position="115"/>
    </location>
</feature>
<feature type="transmembrane region" description="Helical" evidence="6">
    <location>
        <begin position="277"/>
        <end position="302"/>
    </location>
</feature>
<feature type="transmembrane region" description="Helical" evidence="6">
    <location>
        <begin position="127"/>
        <end position="144"/>
    </location>
</feature>
<evidence type="ECO:0000313" key="9">
    <source>
        <dbReference type="Proteomes" id="UP001139682"/>
    </source>
</evidence>
<evidence type="ECO:0000313" key="8">
    <source>
        <dbReference type="EMBL" id="MCJ0973031.1"/>
    </source>
</evidence>
<dbReference type="AlphaFoldDB" id="A0A9X1W0Y8"/>
<dbReference type="SUPFAM" id="SSF103481">
    <property type="entry name" value="Multidrug resistance efflux transporter EmrE"/>
    <property type="match status" value="2"/>
</dbReference>
<evidence type="ECO:0000256" key="3">
    <source>
        <dbReference type="ARBA" id="ARBA00022692"/>
    </source>
</evidence>
<dbReference type="InterPro" id="IPR050638">
    <property type="entry name" value="AA-Vitamin_Transporters"/>
</dbReference>
<feature type="domain" description="EamA" evidence="7">
    <location>
        <begin position="11"/>
        <end position="143"/>
    </location>
</feature>
<dbReference type="Proteomes" id="UP001139682">
    <property type="component" value="Unassembled WGS sequence"/>
</dbReference>
<dbReference type="PANTHER" id="PTHR32322">
    <property type="entry name" value="INNER MEMBRANE TRANSPORTER"/>
    <property type="match status" value="1"/>
</dbReference>
<sequence>MDTRKPLDLPAVSLMLMLCLIWSMQQIALKATAADFSPVLQIALRSGVGALLVVTLMAMRRERLTVAEGVWKVGCLAGALFALEFLLVGEAVRHTSAGHVVVFLYTAPVFAALGLHWKLPNERLAPLQWFGVGLAFVGIAVAFMRGADKGGEFSGVLWGDFLALLGGAAWGSTTVLIRTTRLSSLPATQTLLYQLLTGFALLLPVALLTGHTTFNPTPLVWLSLGFQSLVVSFASFLLWFSLLRRYLASRLGVLSFLTPLFGVALGAWLLAEPIEPGFVTGAVMALCGIVLVSGYGWISTIIKRGDSTSRR</sequence>
<feature type="transmembrane region" description="Helical" evidence="6">
    <location>
        <begin position="40"/>
        <end position="58"/>
    </location>
</feature>
<dbReference type="PANTHER" id="PTHR32322:SF2">
    <property type="entry name" value="EAMA DOMAIN-CONTAINING PROTEIN"/>
    <property type="match status" value="1"/>
</dbReference>
<dbReference type="GO" id="GO:0016020">
    <property type="term" value="C:membrane"/>
    <property type="evidence" value="ECO:0007669"/>
    <property type="project" value="UniProtKB-SubCell"/>
</dbReference>
<organism evidence="8 9">
    <name type="scientific">Stutzerimonas marianensis</name>
    <dbReference type="NCBI Taxonomy" id="2929513"/>
    <lineage>
        <taxon>Bacteria</taxon>
        <taxon>Pseudomonadati</taxon>
        <taxon>Pseudomonadota</taxon>
        <taxon>Gammaproteobacteria</taxon>
        <taxon>Pseudomonadales</taxon>
        <taxon>Pseudomonadaceae</taxon>
        <taxon>Stutzerimonas</taxon>
    </lineage>
</organism>